<evidence type="ECO:0000313" key="9">
    <source>
        <dbReference type="EMBL" id="HBK52427.1"/>
    </source>
</evidence>
<feature type="non-terminal residue" evidence="9">
    <location>
        <position position="318"/>
    </location>
</feature>
<accession>A0A354YW06</accession>
<evidence type="ECO:0000313" key="10">
    <source>
        <dbReference type="Proteomes" id="UP000263273"/>
    </source>
</evidence>
<comment type="caution">
    <text evidence="9">The sequence shown here is derived from an EMBL/GenBank/DDBJ whole genome shotgun (WGS) entry which is preliminary data.</text>
</comment>
<dbReference type="PANTHER" id="PTHR18919:SF107">
    <property type="entry name" value="ACETYL-COA ACETYLTRANSFERASE, CYTOSOLIC"/>
    <property type="match status" value="1"/>
</dbReference>
<proteinExistence type="inferred from homology"/>
<evidence type="ECO:0000256" key="2">
    <source>
        <dbReference type="ARBA" id="ARBA00012705"/>
    </source>
</evidence>
<dbReference type="CDD" id="cd00751">
    <property type="entry name" value="thiolase"/>
    <property type="match status" value="1"/>
</dbReference>
<dbReference type="STRING" id="378794.GCA_001570625_02458"/>
<dbReference type="AlphaFoldDB" id="A0A354YW06"/>
<comment type="similarity">
    <text evidence="1 6">Belongs to the thiolase-like superfamily. Thiolase family.</text>
</comment>
<evidence type="ECO:0000256" key="4">
    <source>
        <dbReference type="ARBA" id="ARBA00023315"/>
    </source>
</evidence>
<feature type="domain" description="Thiolase C-terminal" evidence="8">
    <location>
        <begin position="272"/>
        <end position="318"/>
    </location>
</feature>
<evidence type="ECO:0000259" key="8">
    <source>
        <dbReference type="Pfam" id="PF02803"/>
    </source>
</evidence>
<dbReference type="Pfam" id="PF00108">
    <property type="entry name" value="Thiolase_N"/>
    <property type="match status" value="1"/>
</dbReference>
<dbReference type="SUPFAM" id="SSF53901">
    <property type="entry name" value="Thiolase-like"/>
    <property type="match status" value="2"/>
</dbReference>
<dbReference type="InterPro" id="IPR016039">
    <property type="entry name" value="Thiolase-like"/>
</dbReference>
<gene>
    <name evidence="9" type="ORF">DDZ44_00620</name>
</gene>
<keyword evidence="4 6" id="KW-0012">Acyltransferase</keyword>
<dbReference type="EC" id="2.3.1.9" evidence="2"/>
<feature type="domain" description="Thiolase N-terminal" evidence="7">
    <location>
        <begin position="6"/>
        <end position="263"/>
    </location>
</feature>
<dbReference type="PANTHER" id="PTHR18919">
    <property type="entry name" value="ACETYL-COA C-ACYLTRANSFERASE"/>
    <property type="match status" value="1"/>
</dbReference>
<evidence type="ECO:0000256" key="6">
    <source>
        <dbReference type="RuleBase" id="RU003557"/>
    </source>
</evidence>
<dbReference type="Gene3D" id="3.40.47.10">
    <property type="match status" value="1"/>
</dbReference>
<organism evidence="9 10">
    <name type="scientific">Syntrophomonas wolfei</name>
    <dbReference type="NCBI Taxonomy" id="863"/>
    <lineage>
        <taxon>Bacteria</taxon>
        <taxon>Bacillati</taxon>
        <taxon>Bacillota</taxon>
        <taxon>Clostridia</taxon>
        <taxon>Eubacteriales</taxon>
        <taxon>Syntrophomonadaceae</taxon>
        <taxon>Syntrophomonas</taxon>
    </lineage>
</organism>
<dbReference type="GO" id="GO:0003985">
    <property type="term" value="F:acetyl-CoA C-acetyltransferase activity"/>
    <property type="evidence" value="ECO:0007669"/>
    <property type="project" value="UniProtKB-EC"/>
</dbReference>
<dbReference type="InterPro" id="IPR020617">
    <property type="entry name" value="Thiolase_C"/>
</dbReference>
<dbReference type="InterPro" id="IPR020616">
    <property type="entry name" value="Thiolase_N"/>
</dbReference>
<sequence length="318" mass="33604">MEVNEVVMVSGCRTPIGRFLGSLSSVRANDLSMITGAEAIKRAGIEPTQVDELVLGMCMHHGNGSLPPRQVAMGIGMSHESGASQVTQNCAASMRATEIAAMSLALGKSEIALVVGTESMSNIPYISQNTRSGARLGDAKLQDALLSDGLIDKLAGSHMGGTADNVAKKWNITREECDQLALISHTRAAKAVGDGIFDREYVPVEIKSKKGSKFFGKDEHFIPGANLEAMGKLPPAFNKDGVTTAANASGINDGSAAIVLMTAKKAKELGVKPLAKLLSICTYGVDPYYMGIGPAYAIPKALKQAGLKYDNVDYWEIN</sequence>
<evidence type="ECO:0000256" key="5">
    <source>
        <dbReference type="ARBA" id="ARBA00030755"/>
    </source>
</evidence>
<dbReference type="Proteomes" id="UP000263273">
    <property type="component" value="Unassembled WGS sequence"/>
</dbReference>
<dbReference type="NCBIfam" id="TIGR01930">
    <property type="entry name" value="AcCoA-C-Actrans"/>
    <property type="match status" value="1"/>
</dbReference>
<evidence type="ECO:0000256" key="3">
    <source>
        <dbReference type="ARBA" id="ARBA00022679"/>
    </source>
</evidence>
<reference evidence="9 10" key="1">
    <citation type="journal article" date="2018" name="Nat. Biotechnol.">
        <title>A standardized bacterial taxonomy based on genome phylogeny substantially revises the tree of life.</title>
        <authorList>
            <person name="Parks D.H."/>
            <person name="Chuvochina M."/>
            <person name="Waite D.W."/>
            <person name="Rinke C."/>
            <person name="Skarshewski A."/>
            <person name="Chaumeil P.A."/>
            <person name="Hugenholtz P."/>
        </authorList>
    </citation>
    <scope>NUCLEOTIDE SEQUENCE [LARGE SCALE GENOMIC DNA]</scope>
    <source>
        <strain evidence="9">UBA10948</strain>
    </source>
</reference>
<protein>
    <recommendedName>
        <fullName evidence="2">acetyl-CoA C-acetyltransferase</fullName>
        <ecNumber evidence="2">2.3.1.9</ecNumber>
    </recommendedName>
    <alternativeName>
        <fullName evidence="5">Acetoacetyl-CoA thiolase</fullName>
    </alternativeName>
</protein>
<name>A0A354YW06_9FIRM</name>
<dbReference type="Pfam" id="PF02803">
    <property type="entry name" value="Thiolase_C"/>
    <property type="match status" value="1"/>
</dbReference>
<evidence type="ECO:0000256" key="1">
    <source>
        <dbReference type="ARBA" id="ARBA00010982"/>
    </source>
</evidence>
<dbReference type="InterPro" id="IPR002155">
    <property type="entry name" value="Thiolase"/>
</dbReference>
<dbReference type="EMBL" id="DNZF01000016">
    <property type="protein sequence ID" value="HBK52427.1"/>
    <property type="molecule type" value="Genomic_DNA"/>
</dbReference>
<evidence type="ECO:0000259" key="7">
    <source>
        <dbReference type="Pfam" id="PF00108"/>
    </source>
</evidence>
<keyword evidence="3 6" id="KW-0808">Transferase</keyword>